<dbReference type="Pfam" id="PF01554">
    <property type="entry name" value="MatE"/>
    <property type="match status" value="2"/>
</dbReference>
<evidence type="ECO:0000256" key="7">
    <source>
        <dbReference type="SAM" id="SignalP"/>
    </source>
</evidence>
<feature type="chain" id="PRO_5043440393" description="Protein DETOXIFICATION" evidence="7">
    <location>
        <begin position="20"/>
        <end position="500"/>
    </location>
</feature>
<evidence type="ECO:0000313" key="8">
    <source>
        <dbReference type="EMBL" id="KAJ8753447.1"/>
    </source>
</evidence>
<evidence type="ECO:0000256" key="6">
    <source>
        <dbReference type="RuleBase" id="RU004914"/>
    </source>
</evidence>
<keyword evidence="5 6" id="KW-0472">Membrane</keyword>
<evidence type="ECO:0000256" key="4">
    <source>
        <dbReference type="ARBA" id="ARBA00022989"/>
    </source>
</evidence>
<sequence>MSFSFPRFFLLSFSVLTSQNVFRKDEVGLEIAEIAIPAVLALVADPVASLIDTAFIGHIGPEELAAVGVSIAIFNQVSKIAIFPLVSVTTSFVAEEDSVGRSDTVELENVKLEEGFTVNKETEELLPKAEFARQSSSKTDSYPNERRHIPSASSAMVVGCVLGIIQAVFLILAAKPILNYMGVKSDSPMLVPAQQYLVLRSLGAPAILLSLATQGVFRGIKDTRTPLYATVVGDAANIVLDSIFIFIFRLNVSGAAVAHVISQYLIAFILLWKLTEHVDLLPPSVRNLQFGRFLKNGFLLLMRVIAATFCVTLAASLAARQGSTSMAAFQVCLQIWLATSLLADGLAVAGQAMLASAFAKNDYEKAVTTASRVLQLGLVLGLALSIILLVGLQFASRLFTDDVNVLHLISLGIPFVAVTQPINALAFVFDGVNYGASDFAYSAYSMVVVAIVTIFSLFALSSSHGYIGIWTALTIFMSLRAFTGFLRTGAGMGPWSFLRS</sequence>
<dbReference type="PANTHER" id="PTHR42893:SF48">
    <property type="entry name" value="PROTEIN DETOXIFICATION"/>
    <property type="match status" value="1"/>
</dbReference>
<evidence type="ECO:0000313" key="9">
    <source>
        <dbReference type="Proteomes" id="UP001159364"/>
    </source>
</evidence>
<proteinExistence type="inferred from homology"/>
<evidence type="ECO:0000256" key="3">
    <source>
        <dbReference type="ARBA" id="ARBA00022692"/>
    </source>
</evidence>
<keyword evidence="3 6" id="KW-0812">Transmembrane</keyword>
<dbReference type="AlphaFoldDB" id="A0AAV8SMI1"/>
<feature type="transmembrane region" description="Helical" evidence="6">
    <location>
        <begin position="197"/>
        <end position="220"/>
    </location>
</feature>
<dbReference type="GO" id="GO:0015297">
    <property type="term" value="F:antiporter activity"/>
    <property type="evidence" value="ECO:0007669"/>
    <property type="project" value="InterPro"/>
</dbReference>
<evidence type="ECO:0000256" key="1">
    <source>
        <dbReference type="ARBA" id="ARBA00004141"/>
    </source>
</evidence>
<feature type="transmembrane region" description="Helical" evidence="6">
    <location>
        <begin position="467"/>
        <end position="486"/>
    </location>
</feature>
<dbReference type="Proteomes" id="UP001159364">
    <property type="component" value="Linkage Group LG10"/>
</dbReference>
<feature type="transmembrane region" description="Helical" evidence="6">
    <location>
        <begin position="373"/>
        <end position="394"/>
    </location>
</feature>
<keyword evidence="4 6" id="KW-1133">Transmembrane helix</keyword>
<dbReference type="CDD" id="cd13136">
    <property type="entry name" value="MATE_DinF_like"/>
    <property type="match status" value="1"/>
</dbReference>
<evidence type="ECO:0000256" key="2">
    <source>
        <dbReference type="ARBA" id="ARBA00010199"/>
    </source>
</evidence>
<dbReference type="GO" id="GO:0042910">
    <property type="term" value="F:xenobiotic transmembrane transporter activity"/>
    <property type="evidence" value="ECO:0007669"/>
    <property type="project" value="InterPro"/>
</dbReference>
<protein>
    <recommendedName>
        <fullName evidence="6">Protein DETOXIFICATION</fullName>
    </recommendedName>
    <alternativeName>
        <fullName evidence="6">Multidrug and toxic compound extrusion protein</fullName>
    </alternativeName>
</protein>
<reference evidence="8 9" key="1">
    <citation type="submission" date="2021-09" db="EMBL/GenBank/DDBJ databases">
        <title>Genomic insights and catalytic innovation underlie evolution of tropane alkaloids biosynthesis.</title>
        <authorList>
            <person name="Wang Y.-J."/>
            <person name="Tian T."/>
            <person name="Huang J.-P."/>
            <person name="Huang S.-X."/>
        </authorList>
    </citation>
    <scope>NUCLEOTIDE SEQUENCE [LARGE SCALE GENOMIC DNA]</scope>
    <source>
        <strain evidence="8">KIB-2018</strain>
        <tissue evidence="8">Leaf</tissue>
    </source>
</reference>
<dbReference type="NCBIfam" id="TIGR00797">
    <property type="entry name" value="matE"/>
    <property type="match status" value="1"/>
</dbReference>
<keyword evidence="7" id="KW-0732">Signal</keyword>
<accession>A0AAV8SMI1</accession>
<name>A0AAV8SMI1_9ROSI</name>
<dbReference type="PANTHER" id="PTHR42893">
    <property type="entry name" value="PROTEIN DETOXIFICATION 44, CHLOROPLASTIC-RELATED"/>
    <property type="match status" value="1"/>
</dbReference>
<feature type="transmembrane region" description="Helical" evidence="6">
    <location>
        <begin position="331"/>
        <end position="353"/>
    </location>
</feature>
<organism evidence="8 9">
    <name type="scientific">Erythroxylum novogranatense</name>
    <dbReference type="NCBI Taxonomy" id="1862640"/>
    <lineage>
        <taxon>Eukaryota</taxon>
        <taxon>Viridiplantae</taxon>
        <taxon>Streptophyta</taxon>
        <taxon>Embryophyta</taxon>
        <taxon>Tracheophyta</taxon>
        <taxon>Spermatophyta</taxon>
        <taxon>Magnoliopsida</taxon>
        <taxon>eudicotyledons</taxon>
        <taxon>Gunneridae</taxon>
        <taxon>Pentapetalae</taxon>
        <taxon>rosids</taxon>
        <taxon>fabids</taxon>
        <taxon>Malpighiales</taxon>
        <taxon>Erythroxylaceae</taxon>
        <taxon>Erythroxylum</taxon>
    </lineage>
</organism>
<dbReference type="EMBL" id="JAIWQS010000010">
    <property type="protein sequence ID" value="KAJ8753447.1"/>
    <property type="molecule type" value="Genomic_DNA"/>
</dbReference>
<feature type="transmembrane region" description="Helical" evidence="6">
    <location>
        <begin position="155"/>
        <end position="177"/>
    </location>
</feature>
<feature type="transmembrane region" description="Helical" evidence="6">
    <location>
        <begin position="298"/>
        <end position="319"/>
    </location>
</feature>
<feature type="transmembrane region" description="Helical" evidence="6">
    <location>
        <begin position="406"/>
        <end position="429"/>
    </location>
</feature>
<feature type="transmembrane region" description="Helical" evidence="6">
    <location>
        <begin position="255"/>
        <end position="274"/>
    </location>
</feature>
<dbReference type="GO" id="GO:0016020">
    <property type="term" value="C:membrane"/>
    <property type="evidence" value="ECO:0007669"/>
    <property type="project" value="UniProtKB-SubCell"/>
</dbReference>
<feature type="transmembrane region" description="Helical" evidence="6">
    <location>
        <begin position="226"/>
        <end position="248"/>
    </location>
</feature>
<keyword evidence="9" id="KW-1185">Reference proteome</keyword>
<gene>
    <name evidence="8" type="ORF">K2173_019846</name>
</gene>
<evidence type="ECO:0000256" key="5">
    <source>
        <dbReference type="ARBA" id="ARBA00023136"/>
    </source>
</evidence>
<feature type="transmembrane region" description="Helical" evidence="6">
    <location>
        <begin position="441"/>
        <end position="460"/>
    </location>
</feature>
<comment type="similarity">
    <text evidence="2 6">Belongs to the multi antimicrobial extrusion (MATE) (TC 2.A.66.1) family.</text>
</comment>
<dbReference type="InterPro" id="IPR002528">
    <property type="entry name" value="MATE_fam"/>
</dbReference>
<dbReference type="InterPro" id="IPR044644">
    <property type="entry name" value="DinF-like"/>
</dbReference>
<comment type="subcellular location">
    <subcellularLocation>
        <location evidence="1">Membrane</location>
        <topology evidence="1">Multi-pass membrane protein</topology>
    </subcellularLocation>
</comment>
<feature type="signal peptide" evidence="7">
    <location>
        <begin position="1"/>
        <end position="19"/>
    </location>
</feature>
<comment type="caution">
    <text evidence="8">The sequence shown here is derived from an EMBL/GenBank/DDBJ whole genome shotgun (WGS) entry which is preliminary data.</text>
</comment>